<proteinExistence type="predicted"/>
<sequence length="231" mass="24823">MLLPRSLGAAFFFGFLPTISCFVSGVEHSGEQEVVGVLHQVNQRKGVTSSAGRPLPVPFHDVWDPCLQFVLNSLSLECSGRSQPHCTGDHCPKSAEKKGDGGLGLRYAQEATQYPVHDSLMAVELFIINLILEADKLWGGIGGTCCLNQRPPLLNAGPAGNVVCERSAELAVQGPDGLGVRPLLMCLPHEGSHKGAGTVDKTSLARRLKSAAVRETARRKCAVRYLQEVQK</sequence>
<keyword evidence="1" id="KW-0732">Signal</keyword>
<dbReference type="AlphaFoldDB" id="A0A6B0V4T7"/>
<reference evidence="2" key="1">
    <citation type="submission" date="2019-12" db="EMBL/GenBank/DDBJ databases">
        <title>An insight into the sialome of adult female Ixodes ricinus ticks feeding for 6 days.</title>
        <authorList>
            <person name="Perner J."/>
            <person name="Ribeiro J.M.C."/>
        </authorList>
    </citation>
    <scope>NUCLEOTIDE SEQUENCE</scope>
    <source>
        <strain evidence="2">Semi-engorged</strain>
        <tissue evidence="2">Salivary glands</tissue>
    </source>
</reference>
<name>A0A6B0V4T7_IXORI</name>
<protein>
    <submittedName>
        <fullName evidence="2">Putative secreted protein</fullName>
    </submittedName>
</protein>
<accession>A0A6B0V4T7</accession>
<organism evidence="2">
    <name type="scientific">Ixodes ricinus</name>
    <name type="common">Common tick</name>
    <name type="synonym">Acarus ricinus</name>
    <dbReference type="NCBI Taxonomy" id="34613"/>
    <lineage>
        <taxon>Eukaryota</taxon>
        <taxon>Metazoa</taxon>
        <taxon>Ecdysozoa</taxon>
        <taxon>Arthropoda</taxon>
        <taxon>Chelicerata</taxon>
        <taxon>Arachnida</taxon>
        <taxon>Acari</taxon>
        <taxon>Parasitiformes</taxon>
        <taxon>Ixodida</taxon>
        <taxon>Ixodoidea</taxon>
        <taxon>Ixodidae</taxon>
        <taxon>Ixodinae</taxon>
        <taxon>Ixodes</taxon>
    </lineage>
</organism>
<feature type="signal peptide" evidence="1">
    <location>
        <begin position="1"/>
        <end position="21"/>
    </location>
</feature>
<feature type="chain" id="PRO_5025352131" evidence="1">
    <location>
        <begin position="22"/>
        <end position="231"/>
    </location>
</feature>
<evidence type="ECO:0000313" key="2">
    <source>
        <dbReference type="EMBL" id="MXU96836.1"/>
    </source>
</evidence>
<dbReference type="EMBL" id="GIFC01014753">
    <property type="protein sequence ID" value="MXU96836.1"/>
    <property type="molecule type" value="Transcribed_RNA"/>
</dbReference>
<evidence type="ECO:0000256" key="1">
    <source>
        <dbReference type="SAM" id="SignalP"/>
    </source>
</evidence>